<evidence type="ECO:0000259" key="1">
    <source>
        <dbReference type="Pfam" id="PF03171"/>
    </source>
</evidence>
<dbReference type="RefSeq" id="XP_013017832.1">
    <property type="nucleotide sequence ID" value="XM_013162378.1"/>
</dbReference>
<protein>
    <submittedName>
        <fullName evidence="3">Iron/ascorbate oxidoreductase</fullName>
    </submittedName>
</protein>
<keyword evidence="4" id="KW-1185">Reference proteome</keyword>
<dbReference type="Pfam" id="PF03171">
    <property type="entry name" value="2OG-FeII_Oxy"/>
    <property type="match status" value="1"/>
</dbReference>
<dbReference type="InterPro" id="IPR050231">
    <property type="entry name" value="Iron_ascorbate_oxido_reductase"/>
</dbReference>
<gene>
    <name evidence="3" type="ORF">SOCG_04632</name>
</gene>
<feature type="domain" description="Isopenicillin N synthase-like Fe(2+) 2OG dioxygenase" evidence="1">
    <location>
        <begin position="175"/>
        <end position="267"/>
    </location>
</feature>
<evidence type="ECO:0000313" key="4">
    <source>
        <dbReference type="Proteomes" id="UP000016088"/>
    </source>
</evidence>
<dbReference type="PRINTS" id="PR00682">
    <property type="entry name" value="IPNSYNTHASE"/>
</dbReference>
<reference evidence="3 4" key="1">
    <citation type="journal article" date="2011" name="Science">
        <title>Comparative functional genomics of the fission yeasts.</title>
        <authorList>
            <person name="Rhind N."/>
            <person name="Chen Z."/>
            <person name="Yassour M."/>
            <person name="Thompson D.A."/>
            <person name="Haas B.J."/>
            <person name="Habib N."/>
            <person name="Wapinski I."/>
            <person name="Roy S."/>
            <person name="Lin M.F."/>
            <person name="Heiman D.I."/>
            <person name="Young S.K."/>
            <person name="Furuya K."/>
            <person name="Guo Y."/>
            <person name="Pidoux A."/>
            <person name="Chen H.M."/>
            <person name="Robbertse B."/>
            <person name="Goldberg J.M."/>
            <person name="Aoki K."/>
            <person name="Bayne E.H."/>
            <person name="Berlin A.M."/>
            <person name="Desjardins C.A."/>
            <person name="Dobbs E."/>
            <person name="Dukaj L."/>
            <person name="Fan L."/>
            <person name="FitzGerald M.G."/>
            <person name="French C."/>
            <person name="Gujja S."/>
            <person name="Hansen K."/>
            <person name="Keifenheim D."/>
            <person name="Levin J.Z."/>
            <person name="Mosher R.A."/>
            <person name="Mueller C.A."/>
            <person name="Pfiffner J."/>
            <person name="Priest M."/>
            <person name="Russ C."/>
            <person name="Smialowska A."/>
            <person name="Swoboda P."/>
            <person name="Sykes S.M."/>
            <person name="Vaughn M."/>
            <person name="Vengrova S."/>
            <person name="Yoder R."/>
            <person name="Zeng Q."/>
            <person name="Allshire R."/>
            <person name="Baulcombe D."/>
            <person name="Birren B.W."/>
            <person name="Brown W."/>
            <person name="Ekwall K."/>
            <person name="Kellis M."/>
            <person name="Leatherwood J."/>
            <person name="Levin H."/>
            <person name="Margalit H."/>
            <person name="Martienssen R."/>
            <person name="Nieduszynski C.A."/>
            <person name="Spatafora J.W."/>
            <person name="Friedman N."/>
            <person name="Dalgaard J.Z."/>
            <person name="Baumann P."/>
            <person name="Niki H."/>
            <person name="Regev A."/>
            <person name="Nusbaum C."/>
        </authorList>
    </citation>
    <scope>NUCLEOTIDE SEQUENCE [LARGE SCALE GENOMIC DNA]</scope>
    <source>
        <strain evidence="4">yFS286</strain>
    </source>
</reference>
<dbReference type="Pfam" id="PF14226">
    <property type="entry name" value="DIOX_N"/>
    <property type="match status" value="1"/>
</dbReference>
<sequence length="304" mass="35314">MKSMKLPCIDLSEQNTNLLSKSVADACKEWGFFTLKNHGIRLEDVQVLFKQSDEFFKLPSEEKEKYVFHGSDLPSGYSRHQGEGVYSQKPQYRAVKEYYDIAEIPNSNPEGLSQSFRERLPELKLFQRQCYSLSLRILELIALGFEIPKDTYSKHHSSTEDFLRFIEYMVPEGKGHVQDDVDTDSHFDYGTITLLFQRDYGCLQIQPPQTQGFSNPEWVRVSVDKEVISVNVSDMLEFWTGGKIKSTVHQIKIDPHIRERQMIAYFSVPDLDFPITGYFDEGDGKKEKTMTMREFRKESSSRQP</sequence>
<dbReference type="eggNOG" id="KOG0143">
    <property type="taxonomic scope" value="Eukaryota"/>
</dbReference>
<evidence type="ECO:0000313" key="3">
    <source>
        <dbReference type="EMBL" id="EPX75390.1"/>
    </source>
</evidence>
<dbReference type="PANTHER" id="PTHR47990">
    <property type="entry name" value="2-OXOGLUTARATE (2OG) AND FE(II)-DEPENDENT OXYGENASE SUPERFAMILY PROTEIN-RELATED"/>
    <property type="match status" value="1"/>
</dbReference>
<dbReference type="InterPro" id="IPR026992">
    <property type="entry name" value="DIOX_N"/>
</dbReference>
<organism evidence="3 4">
    <name type="scientific">Schizosaccharomyces octosporus (strain yFS286)</name>
    <name type="common">Fission yeast</name>
    <name type="synonym">Octosporomyces octosporus</name>
    <dbReference type="NCBI Taxonomy" id="483514"/>
    <lineage>
        <taxon>Eukaryota</taxon>
        <taxon>Fungi</taxon>
        <taxon>Dikarya</taxon>
        <taxon>Ascomycota</taxon>
        <taxon>Taphrinomycotina</taxon>
        <taxon>Schizosaccharomycetes</taxon>
        <taxon>Schizosaccharomycetales</taxon>
        <taxon>Schizosaccharomycetaceae</taxon>
        <taxon>Schizosaccharomyces</taxon>
    </lineage>
</organism>
<dbReference type="InterPro" id="IPR027443">
    <property type="entry name" value="IPNS-like_sf"/>
</dbReference>
<dbReference type="EMBL" id="KE503206">
    <property type="protein sequence ID" value="EPX75390.1"/>
    <property type="molecule type" value="Genomic_DNA"/>
</dbReference>
<proteinExistence type="predicted"/>
<dbReference type="Gene3D" id="2.60.120.330">
    <property type="entry name" value="B-lactam Antibiotic, Isopenicillin N Synthase, Chain"/>
    <property type="match status" value="1"/>
</dbReference>
<dbReference type="OrthoDB" id="406156at2759"/>
<dbReference type="HOGENOM" id="CLU_010119_6_5_1"/>
<name>S9RB73_SCHOY</name>
<dbReference type="OMA" id="ISPCEDT"/>
<accession>S9RB73</accession>
<dbReference type="InterPro" id="IPR044861">
    <property type="entry name" value="IPNS-like_FE2OG_OXY"/>
</dbReference>
<dbReference type="VEuPathDB" id="FungiDB:SOCG_04632"/>
<dbReference type="GeneID" id="25033594"/>
<evidence type="ECO:0000259" key="2">
    <source>
        <dbReference type="Pfam" id="PF14226"/>
    </source>
</evidence>
<dbReference type="AlphaFoldDB" id="S9RB73"/>
<dbReference type="SUPFAM" id="SSF51197">
    <property type="entry name" value="Clavaminate synthase-like"/>
    <property type="match status" value="1"/>
</dbReference>
<feature type="domain" description="Non-haem dioxygenase N-terminal" evidence="2">
    <location>
        <begin position="6"/>
        <end position="114"/>
    </location>
</feature>
<dbReference type="Proteomes" id="UP000016088">
    <property type="component" value="Unassembled WGS sequence"/>
</dbReference>